<evidence type="ECO:0000313" key="3">
    <source>
        <dbReference type="Proteomes" id="UP000078200"/>
    </source>
</evidence>
<feature type="compositionally biased region" description="Gly residues" evidence="1">
    <location>
        <begin position="22"/>
        <end position="40"/>
    </location>
</feature>
<sequence>MSLADMGTATRGGGVAVIDHSSGGGVGGSGAGGGAGGLPGAGRMTHSLSTPSGVDGTPSTPRHRGGKKLTVRIQMLDDTVTMFQVQVITGFEKILSKFIIVNKDHVGEKDAL</sequence>
<feature type="compositionally biased region" description="Polar residues" evidence="1">
    <location>
        <begin position="46"/>
        <end position="60"/>
    </location>
</feature>
<dbReference type="PANTHER" id="PTHR45858:SF5">
    <property type="entry name" value="MOESIN_EZRIN_RADIXIN HOMOLOG 1"/>
    <property type="match status" value="1"/>
</dbReference>
<dbReference type="AlphaFoldDB" id="A0A1A9V8J7"/>
<evidence type="ECO:0000256" key="1">
    <source>
        <dbReference type="SAM" id="MobiDB-lite"/>
    </source>
</evidence>
<evidence type="ECO:0000313" key="2">
    <source>
        <dbReference type="EnsemblMetazoa" id="GAUT029276-PA"/>
    </source>
</evidence>
<dbReference type="InterPro" id="IPR051835">
    <property type="entry name" value="RAC1-GEF"/>
</dbReference>
<dbReference type="VEuPathDB" id="VectorBase:GAUT029276"/>
<dbReference type="GO" id="GO:0005085">
    <property type="term" value="F:guanyl-nucleotide exchange factor activity"/>
    <property type="evidence" value="ECO:0007669"/>
    <property type="project" value="TreeGrafter"/>
</dbReference>
<dbReference type="EnsemblMetazoa" id="GAUT029276-RA">
    <property type="protein sequence ID" value="GAUT029276-PA"/>
    <property type="gene ID" value="GAUT029276"/>
</dbReference>
<feature type="region of interest" description="Disordered" evidence="1">
    <location>
        <begin position="1"/>
        <end position="68"/>
    </location>
</feature>
<organism evidence="2 3">
    <name type="scientific">Glossina austeni</name>
    <name type="common">Savannah tsetse fly</name>
    <dbReference type="NCBI Taxonomy" id="7395"/>
    <lineage>
        <taxon>Eukaryota</taxon>
        <taxon>Metazoa</taxon>
        <taxon>Ecdysozoa</taxon>
        <taxon>Arthropoda</taxon>
        <taxon>Hexapoda</taxon>
        <taxon>Insecta</taxon>
        <taxon>Pterygota</taxon>
        <taxon>Neoptera</taxon>
        <taxon>Endopterygota</taxon>
        <taxon>Diptera</taxon>
        <taxon>Brachycera</taxon>
        <taxon>Muscomorpha</taxon>
        <taxon>Hippoboscoidea</taxon>
        <taxon>Glossinidae</taxon>
        <taxon>Glossina</taxon>
    </lineage>
</organism>
<name>A0A1A9V8J7_GLOAU</name>
<dbReference type="STRING" id="7395.A0A1A9V8J7"/>
<evidence type="ECO:0008006" key="4">
    <source>
        <dbReference type="Google" id="ProtNLM"/>
    </source>
</evidence>
<protein>
    <recommendedName>
        <fullName evidence="4">FERM domain-containing protein</fullName>
    </recommendedName>
</protein>
<dbReference type="PANTHER" id="PTHR45858">
    <property type="entry name" value="FERM DOMAIN CONTAINING PROTEIN"/>
    <property type="match status" value="1"/>
</dbReference>
<dbReference type="Proteomes" id="UP000078200">
    <property type="component" value="Unassembled WGS sequence"/>
</dbReference>
<accession>A0A1A9V8J7</accession>
<reference evidence="2" key="1">
    <citation type="submission" date="2020-05" db="UniProtKB">
        <authorList>
            <consortium name="EnsemblMetazoa"/>
        </authorList>
    </citation>
    <scope>IDENTIFICATION</scope>
    <source>
        <strain evidence="2">TTRI</strain>
    </source>
</reference>
<keyword evidence="3" id="KW-1185">Reference proteome</keyword>
<proteinExistence type="predicted"/>